<comment type="similarity">
    <text evidence="1">Belongs to the NodU/CmcH family.</text>
</comment>
<accession>A0A0H2L252</accession>
<keyword evidence="5" id="KW-1185">Reference proteome</keyword>
<dbReference type="AlphaFoldDB" id="A0A0H2L252"/>
<dbReference type="PATRIC" id="fig|264251.5.peg.2597"/>
<evidence type="ECO:0000313" key="5">
    <source>
        <dbReference type="Proteomes" id="UP000035265"/>
    </source>
</evidence>
<dbReference type="STRING" id="264251.FB00_12775"/>
<reference evidence="4 5" key="1">
    <citation type="submission" date="2014-05" db="EMBL/GenBank/DDBJ databases">
        <title>Cellulosimicrobium funkei U11 genome.</title>
        <authorList>
            <person name="Hu C."/>
            <person name="Gong Y."/>
            <person name="Wan W."/>
            <person name="Jiang M."/>
        </authorList>
    </citation>
    <scope>NUCLEOTIDE SEQUENCE [LARGE SCALE GENOMIC DNA]</scope>
    <source>
        <strain evidence="4 5">U11</strain>
    </source>
</reference>
<comment type="caution">
    <text evidence="4">The sequence shown here is derived from an EMBL/GenBank/DDBJ whole genome shotgun (WGS) entry which is preliminary data.</text>
</comment>
<sequence>MRVLGVNALFHDPSAALVVDGRVVAAAEEERFSRRKHGKRPLPFAAWELPEKAMAWCLEEGGLRPQDLDAVAYSFDPALAKPAEEMGLPDPWDWLRVQYAERAPQFLATALPGLSPSTVRFVPHEVAHAASAALASPFPVASVLSLDGRGERSSHLAGRYDHGDLEVLASQELPHSLGLVYESLTEHLGFLRSSDEYKVMALASYGEPRFLDDLREVLYATGDGGFVAEVPGWERWAPPRTDDGTWGTEHGGRAEHADLAASVQARLEEVLVDLATWLHGQTGDRVLTMAGGTALNCVANSRVWRESPFEEVWVQPAAGDAGTALGAALQLAAEAGDTVEPMGSPALGRSWGDEAIARWLRTAKVPFTTPDDLPTEVGRILADDGIVAWFDGRAELGPRALGHRSLLAHPGPVENLERLNDVKGREQFRPVAPMVLLEDAPEIFSGGPVPSPYMLFVHDVAPAWRERIAAVVHVDGTARIQTVDDSTPRLQATIRAFKELTGLPVVVNTSLNTAGRPMVDDPRDALELFGSAPVDALVLGPHLVRRPDVFAAPAEVTA</sequence>
<feature type="domain" description="Carbamoyltransferase" evidence="2">
    <location>
        <begin position="2"/>
        <end position="72"/>
    </location>
</feature>
<proteinExistence type="inferred from homology"/>
<evidence type="ECO:0000313" key="4">
    <source>
        <dbReference type="EMBL" id="KLN34282.1"/>
    </source>
</evidence>
<dbReference type="PANTHER" id="PTHR34847:SF1">
    <property type="entry name" value="NODULATION PROTEIN U"/>
    <property type="match status" value="1"/>
</dbReference>
<dbReference type="Gene3D" id="3.30.420.40">
    <property type="match status" value="2"/>
</dbReference>
<dbReference type="Pfam" id="PF02543">
    <property type="entry name" value="Carbam_trans_N"/>
    <property type="match status" value="2"/>
</dbReference>
<dbReference type="EMBL" id="JNBQ01000016">
    <property type="protein sequence ID" value="KLN34282.1"/>
    <property type="molecule type" value="Genomic_DNA"/>
</dbReference>
<evidence type="ECO:0000256" key="1">
    <source>
        <dbReference type="ARBA" id="ARBA00006129"/>
    </source>
</evidence>
<dbReference type="InterPro" id="IPR043129">
    <property type="entry name" value="ATPase_NBD"/>
</dbReference>
<evidence type="ECO:0000259" key="3">
    <source>
        <dbReference type="Pfam" id="PF16861"/>
    </source>
</evidence>
<dbReference type="RefSeq" id="WP_047233257.1">
    <property type="nucleotide sequence ID" value="NZ_JNBQ01000016.1"/>
</dbReference>
<gene>
    <name evidence="4" type="ORF">FB00_12775</name>
</gene>
<name>A0A0H2L252_9MICO</name>
<dbReference type="InterPro" id="IPR031730">
    <property type="entry name" value="Carbam_trans_C"/>
</dbReference>
<dbReference type="InterPro" id="IPR003696">
    <property type="entry name" value="Carbtransf_dom"/>
</dbReference>
<dbReference type="SUPFAM" id="SSF53067">
    <property type="entry name" value="Actin-like ATPase domain"/>
    <property type="match status" value="1"/>
</dbReference>
<protein>
    <submittedName>
        <fullName evidence="4">Carbamoyltransferase</fullName>
    </submittedName>
</protein>
<dbReference type="InterPro" id="IPR038152">
    <property type="entry name" value="Carbam_trans_C_sf"/>
</dbReference>
<feature type="domain" description="Carbamoyltransferase" evidence="2">
    <location>
        <begin position="118"/>
        <end position="329"/>
    </location>
</feature>
<dbReference type="PANTHER" id="PTHR34847">
    <property type="entry name" value="NODULATION PROTEIN U"/>
    <property type="match status" value="1"/>
</dbReference>
<dbReference type="Proteomes" id="UP000035265">
    <property type="component" value="Unassembled WGS sequence"/>
</dbReference>
<organism evidence="4 5">
    <name type="scientific">Cellulosimicrobium funkei</name>
    <dbReference type="NCBI Taxonomy" id="264251"/>
    <lineage>
        <taxon>Bacteria</taxon>
        <taxon>Bacillati</taxon>
        <taxon>Actinomycetota</taxon>
        <taxon>Actinomycetes</taxon>
        <taxon>Micrococcales</taxon>
        <taxon>Promicromonosporaceae</taxon>
        <taxon>Cellulosimicrobium</taxon>
    </lineage>
</organism>
<dbReference type="CDD" id="cd24098">
    <property type="entry name" value="ASKHA_NBD_TobZ_N"/>
    <property type="match status" value="1"/>
</dbReference>
<dbReference type="InterPro" id="IPR051338">
    <property type="entry name" value="NodU/CmcH_Carbamoyltrnsfr"/>
</dbReference>
<feature type="domain" description="Carbamoyltransferase C-terminal" evidence="3">
    <location>
        <begin position="380"/>
        <end position="546"/>
    </location>
</feature>
<keyword evidence="4" id="KW-0808">Transferase</keyword>
<evidence type="ECO:0000259" key="2">
    <source>
        <dbReference type="Pfam" id="PF02543"/>
    </source>
</evidence>
<dbReference type="Pfam" id="PF16861">
    <property type="entry name" value="Carbam_trans_C"/>
    <property type="match status" value="1"/>
</dbReference>
<dbReference type="Gene3D" id="3.90.870.20">
    <property type="entry name" value="Carbamoyltransferase, C-terminal domain"/>
    <property type="match status" value="1"/>
</dbReference>
<dbReference type="GO" id="GO:0016740">
    <property type="term" value="F:transferase activity"/>
    <property type="evidence" value="ECO:0007669"/>
    <property type="project" value="UniProtKB-KW"/>
</dbReference>